<dbReference type="AlphaFoldDB" id="A0A9X0CS29"/>
<evidence type="ECO:0000313" key="2">
    <source>
        <dbReference type="Proteomes" id="UP001163046"/>
    </source>
</evidence>
<dbReference type="InterPro" id="IPR040415">
    <property type="entry name" value="SETD9"/>
</dbReference>
<proteinExistence type="predicted"/>
<name>A0A9X0CS29_9CNID</name>
<sequence length="271" mass="31289">MGALVARQLVNWQSLQERLDLFAIYRLIQLYEQNIGPSPVCSYEKQYLEVHRSIEEQLEDCLGDLHKQVQQNIDEFCHWPFSLSIQKSSIHHPLAGNGVFLKGSAVPGSFITFHPGLVYLAKDVRKMPNYPNISKDNCYLMSRYDGCLLNAKDFDTDIQLPCGKRSTHPFAFGHMINHPPPGSKPNVMPFNYDIMESFQSDLVYLVPNRYFRLPGILYKTAAVMRTILFVATEHINNEELFVNYRMNPSAELPDWYTPVDLEQDKRRWNAG</sequence>
<dbReference type="InterPro" id="IPR046341">
    <property type="entry name" value="SET_dom_sf"/>
</dbReference>
<dbReference type="OrthoDB" id="442460at2759"/>
<dbReference type="PANTHER" id="PTHR33524:SF1">
    <property type="entry name" value="SET DOMAIN-CONTAINING PROTEIN"/>
    <property type="match status" value="1"/>
</dbReference>
<gene>
    <name evidence="1" type="ORF">OS493_013014</name>
</gene>
<evidence type="ECO:0008006" key="3">
    <source>
        <dbReference type="Google" id="ProtNLM"/>
    </source>
</evidence>
<organism evidence="1 2">
    <name type="scientific">Desmophyllum pertusum</name>
    <dbReference type="NCBI Taxonomy" id="174260"/>
    <lineage>
        <taxon>Eukaryota</taxon>
        <taxon>Metazoa</taxon>
        <taxon>Cnidaria</taxon>
        <taxon>Anthozoa</taxon>
        <taxon>Hexacorallia</taxon>
        <taxon>Scleractinia</taxon>
        <taxon>Caryophylliina</taxon>
        <taxon>Caryophylliidae</taxon>
        <taxon>Desmophyllum</taxon>
    </lineage>
</organism>
<protein>
    <recommendedName>
        <fullName evidence="3">SET domain-containing protein 9</fullName>
    </recommendedName>
</protein>
<dbReference type="Gene3D" id="2.170.270.10">
    <property type="entry name" value="SET domain"/>
    <property type="match status" value="1"/>
</dbReference>
<comment type="caution">
    <text evidence="1">The sequence shown here is derived from an EMBL/GenBank/DDBJ whole genome shotgun (WGS) entry which is preliminary data.</text>
</comment>
<dbReference type="Proteomes" id="UP001163046">
    <property type="component" value="Unassembled WGS sequence"/>
</dbReference>
<keyword evidence="2" id="KW-1185">Reference proteome</keyword>
<dbReference type="PANTHER" id="PTHR33524">
    <property type="entry name" value="C5ORF35"/>
    <property type="match status" value="1"/>
</dbReference>
<reference evidence="1" key="1">
    <citation type="submission" date="2023-01" db="EMBL/GenBank/DDBJ databases">
        <title>Genome assembly of the deep-sea coral Lophelia pertusa.</title>
        <authorList>
            <person name="Herrera S."/>
            <person name="Cordes E."/>
        </authorList>
    </citation>
    <scope>NUCLEOTIDE SEQUENCE</scope>
    <source>
        <strain evidence="1">USNM1676648</strain>
        <tissue evidence="1">Polyp</tissue>
    </source>
</reference>
<accession>A0A9X0CS29</accession>
<evidence type="ECO:0000313" key="1">
    <source>
        <dbReference type="EMBL" id="KAJ7373421.1"/>
    </source>
</evidence>
<dbReference type="EMBL" id="MU826831">
    <property type="protein sequence ID" value="KAJ7373421.1"/>
    <property type="molecule type" value="Genomic_DNA"/>
</dbReference>